<dbReference type="SUPFAM" id="SSF51161">
    <property type="entry name" value="Trimeric LpxA-like enzymes"/>
    <property type="match status" value="1"/>
</dbReference>
<gene>
    <name evidence="3" type="ORF">GKD67_14745</name>
    <name evidence="2" type="ORF">PN599_04480</name>
</gene>
<dbReference type="PANTHER" id="PTHR43300:SF11">
    <property type="entry name" value="ACETYLTRANSFERASE RV3034C-RELATED"/>
    <property type="match status" value="1"/>
</dbReference>
<name>A0A6I0U0G6_PARDI</name>
<reference evidence="2" key="2">
    <citation type="submission" date="2023-01" db="EMBL/GenBank/DDBJ databases">
        <title>Human gut microbiome strain richness.</title>
        <authorList>
            <person name="Chen-Liaw A."/>
        </authorList>
    </citation>
    <scope>NUCLEOTIDE SEQUENCE</scope>
    <source>
        <strain evidence="2">RTP21484st1_E5_RTP21484_190118</strain>
    </source>
</reference>
<dbReference type="Proteomes" id="UP001210126">
    <property type="component" value="Unassembled WGS sequence"/>
</dbReference>
<organism evidence="3 4">
    <name type="scientific">Parabacteroides distasonis</name>
    <dbReference type="NCBI Taxonomy" id="823"/>
    <lineage>
        <taxon>Bacteria</taxon>
        <taxon>Pseudomonadati</taxon>
        <taxon>Bacteroidota</taxon>
        <taxon>Bacteroidia</taxon>
        <taxon>Bacteroidales</taxon>
        <taxon>Tannerellaceae</taxon>
        <taxon>Parabacteroides</taxon>
    </lineage>
</organism>
<reference evidence="3 4" key="1">
    <citation type="journal article" date="2019" name="Nat. Med.">
        <title>A library of human gut bacterial isolates paired with longitudinal multiomics data enables mechanistic microbiome research.</title>
        <authorList>
            <person name="Poyet M."/>
            <person name="Groussin M."/>
            <person name="Gibbons S.M."/>
            <person name="Avila-Pacheco J."/>
            <person name="Jiang X."/>
            <person name="Kearney S.M."/>
            <person name="Perrotta A.R."/>
            <person name="Berdy B."/>
            <person name="Zhao S."/>
            <person name="Lieberman T.D."/>
            <person name="Swanson P.K."/>
            <person name="Smith M."/>
            <person name="Roesemann S."/>
            <person name="Alexander J.E."/>
            <person name="Rich S.A."/>
            <person name="Livny J."/>
            <person name="Vlamakis H."/>
            <person name="Clish C."/>
            <person name="Bullock K."/>
            <person name="Deik A."/>
            <person name="Scott J."/>
            <person name="Pierce K.A."/>
            <person name="Xavier R.J."/>
            <person name="Alm E.J."/>
        </authorList>
    </citation>
    <scope>NUCLEOTIDE SEQUENCE [LARGE SCALE GENOMIC DNA]</scope>
    <source>
        <strain evidence="3 4">BIOML-A9</strain>
    </source>
</reference>
<dbReference type="EMBL" id="WKMY01000010">
    <property type="protein sequence ID" value="MRY94461.1"/>
    <property type="molecule type" value="Genomic_DNA"/>
</dbReference>
<keyword evidence="3" id="KW-0808">Transferase</keyword>
<dbReference type="Pfam" id="PF00132">
    <property type="entry name" value="Hexapep"/>
    <property type="match status" value="1"/>
</dbReference>
<dbReference type="InterPro" id="IPR050179">
    <property type="entry name" value="Trans_hexapeptide_repeat"/>
</dbReference>
<protein>
    <submittedName>
        <fullName evidence="3">Maltose acetyltransferase</fullName>
    </submittedName>
</protein>
<evidence type="ECO:0000256" key="1">
    <source>
        <dbReference type="ARBA" id="ARBA00007274"/>
    </source>
</evidence>
<dbReference type="AlphaFoldDB" id="A0A6I0U0G6"/>
<dbReference type="InterPro" id="IPR011004">
    <property type="entry name" value="Trimer_LpxA-like_sf"/>
</dbReference>
<accession>A0A6I0U0G6</accession>
<proteinExistence type="inferred from homology"/>
<dbReference type="InterPro" id="IPR001451">
    <property type="entry name" value="Hexapep"/>
</dbReference>
<dbReference type="Proteomes" id="UP000461276">
    <property type="component" value="Unassembled WGS sequence"/>
</dbReference>
<dbReference type="Gene3D" id="2.160.10.10">
    <property type="entry name" value="Hexapeptide repeat proteins"/>
    <property type="match status" value="1"/>
</dbReference>
<dbReference type="RefSeq" id="WP_005867690.1">
    <property type="nucleotide sequence ID" value="NZ_AP019729.1"/>
</dbReference>
<evidence type="ECO:0000313" key="3">
    <source>
        <dbReference type="EMBL" id="MRY94461.1"/>
    </source>
</evidence>
<evidence type="ECO:0000313" key="2">
    <source>
        <dbReference type="EMBL" id="MDB9004258.1"/>
    </source>
</evidence>
<sequence length="193" mass="22123">MIFTRKDLQEYLKRDNLGFGSQTFYKRMIKRLGGYENYYIYEFFRVLRHYEFYLNLEKRTLLERVFLLYWKYRYNHSRIKSNMFVAPNTFGPGVMIVHPGFLRCDSWIHIGENCTVLPNVLFGKRNAMNFGSKCSINVGNNVYISVGAIILGPITIGDNVVIGAGSVVNKDIPNNVIVAGVPAKQIGFTLSTN</sequence>
<dbReference type="EMBL" id="JAQMPJ010000002">
    <property type="protein sequence ID" value="MDB9004258.1"/>
    <property type="molecule type" value="Genomic_DNA"/>
</dbReference>
<dbReference type="PANTHER" id="PTHR43300">
    <property type="entry name" value="ACETYLTRANSFERASE"/>
    <property type="match status" value="1"/>
</dbReference>
<dbReference type="GO" id="GO:0016740">
    <property type="term" value="F:transferase activity"/>
    <property type="evidence" value="ECO:0007669"/>
    <property type="project" value="UniProtKB-KW"/>
</dbReference>
<comment type="similarity">
    <text evidence="1">Belongs to the transferase hexapeptide repeat family.</text>
</comment>
<evidence type="ECO:0000313" key="4">
    <source>
        <dbReference type="Proteomes" id="UP000461276"/>
    </source>
</evidence>
<comment type="caution">
    <text evidence="3">The sequence shown here is derived from an EMBL/GenBank/DDBJ whole genome shotgun (WGS) entry which is preliminary data.</text>
</comment>